<dbReference type="GO" id="GO:0016787">
    <property type="term" value="F:hydrolase activity"/>
    <property type="evidence" value="ECO:0007669"/>
    <property type="project" value="UniProtKB-KW"/>
</dbReference>
<proteinExistence type="inferred from homology"/>
<sequence length="153" mass="17249">MKQREFHFPGLILQDEELKQYTLMEIERLLKENDKSLADFPGMPKPNTSVLQEISNTTFLYRTIIAKLRSVGKVVIPVASAGIAALLLPGGRTAHSRFKLPLKLSETSLCEIKYGSMLANLISKADLIIWDEAPMAHRQTFETLDHTLRDLQA</sequence>
<dbReference type="Gene3D" id="3.40.50.300">
    <property type="entry name" value="P-loop containing nucleotide triphosphate hydrolases"/>
    <property type="match status" value="1"/>
</dbReference>
<dbReference type="GO" id="GO:0006281">
    <property type="term" value="P:DNA repair"/>
    <property type="evidence" value="ECO:0007669"/>
    <property type="project" value="UniProtKB-KW"/>
</dbReference>
<dbReference type="InterPro" id="IPR010285">
    <property type="entry name" value="DNA_helicase_pif1-like_DEAD"/>
</dbReference>
<keyword evidence="1" id="KW-0233">DNA recombination</keyword>
<evidence type="ECO:0000256" key="1">
    <source>
        <dbReference type="RuleBase" id="RU363044"/>
    </source>
</evidence>
<comment type="cofactor">
    <cofactor evidence="1">
        <name>Mg(2+)</name>
        <dbReference type="ChEBI" id="CHEBI:18420"/>
    </cofactor>
</comment>
<accession>A0A816M3P9</accession>
<keyword evidence="1" id="KW-0547">Nucleotide-binding</keyword>
<comment type="catalytic activity">
    <reaction evidence="1">
        <text>ATP + H2O = ADP + phosphate + H(+)</text>
        <dbReference type="Rhea" id="RHEA:13065"/>
        <dbReference type="ChEBI" id="CHEBI:15377"/>
        <dbReference type="ChEBI" id="CHEBI:15378"/>
        <dbReference type="ChEBI" id="CHEBI:30616"/>
        <dbReference type="ChEBI" id="CHEBI:43474"/>
        <dbReference type="ChEBI" id="CHEBI:456216"/>
        <dbReference type="EC" id="5.6.2.3"/>
    </reaction>
</comment>
<evidence type="ECO:0000259" key="2">
    <source>
        <dbReference type="Pfam" id="PF05970"/>
    </source>
</evidence>
<dbReference type="Pfam" id="PF05970">
    <property type="entry name" value="PIF1"/>
    <property type="match status" value="1"/>
</dbReference>
<keyword evidence="1" id="KW-0227">DNA damage</keyword>
<feature type="domain" description="DNA helicase Pif1-like DEAD-box helicase" evidence="2">
    <location>
        <begin position="57"/>
        <end position="152"/>
    </location>
</feature>
<evidence type="ECO:0000313" key="3">
    <source>
        <dbReference type="EMBL" id="CAF1974896.1"/>
    </source>
</evidence>
<dbReference type="InterPro" id="IPR027417">
    <property type="entry name" value="P-loop_NTPase"/>
</dbReference>
<gene>
    <name evidence="3" type="ORF">DARMORV10_C07P18930.1</name>
</gene>
<reference evidence="3" key="1">
    <citation type="submission" date="2021-01" db="EMBL/GenBank/DDBJ databases">
        <authorList>
            <consortium name="Genoscope - CEA"/>
            <person name="William W."/>
        </authorList>
    </citation>
    <scope>NUCLEOTIDE SEQUENCE</scope>
</reference>
<feature type="non-terminal residue" evidence="3">
    <location>
        <position position="1"/>
    </location>
</feature>
<dbReference type="EMBL" id="HG994371">
    <property type="protein sequence ID" value="CAF1974896.1"/>
    <property type="molecule type" value="Genomic_DNA"/>
</dbReference>
<keyword evidence="1" id="KW-0378">Hydrolase</keyword>
<dbReference type="PANTHER" id="PTHR10492:SF90">
    <property type="entry name" value="ATP-DEPENDENT DNA HELICASE"/>
    <property type="match status" value="1"/>
</dbReference>
<keyword evidence="1" id="KW-0067">ATP-binding</keyword>
<keyword evidence="1" id="KW-0347">Helicase</keyword>
<organism evidence="3">
    <name type="scientific">Brassica napus</name>
    <name type="common">Rape</name>
    <dbReference type="NCBI Taxonomy" id="3708"/>
    <lineage>
        <taxon>Eukaryota</taxon>
        <taxon>Viridiplantae</taxon>
        <taxon>Streptophyta</taxon>
        <taxon>Embryophyta</taxon>
        <taxon>Tracheophyta</taxon>
        <taxon>Spermatophyta</taxon>
        <taxon>Magnoliopsida</taxon>
        <taxon>eudicotyledons</taxon>
        <taxon>Gunneridae</taxon>
        <taxon>Pentapetalae</taxon>
        <taxon>rosids</taxon>
        <taxon>malvids</taxon>
        <taxon>Brassicales</taxon>
        <taxon>Brassicaceae</taxon>
        <taxon>Brassiceae</taxon>
        <taxon>Brassica</taxon>
    </lineage>
</organism>
<dbReference type="GO" id="GO:0000723">
    <property type="term" value="P:telomere maintenance"/>
    <property type="evidence" value="ECO:0007669"/>
    <property type="project" value="InterPro"/>
</dbReference>
<dbReference type="SUPFAM" id="SSF52540">
    <property type="entry name" value="P-loop containing nucleoside triphosphate hydrolases"/>
    <property type="match status" value="1"/>
</dbReference>
<dbReference type="PANTHER" id="PTHR10492">
    <property type="match status" value="1"/>
</dbReference>
<name>A0A816M3P9_BRANA</name>
<dbReference type="GO" id="GO:0043139">
    <property type="term" value="F:5'-3' DNA helicase activity"/>
    <property type="evidence" value="ECO:0007669"/>
    <property type="project" value="UniProtKB-EC"/>
</dbReference>
<keyword evidence="1" id="KW-0234">DNA repair</keyword>
<dbReference type="GO" id="GO:0005524">
    <property type="term" value="F:ATP binding"/>
    <property type="evidence" value="ECO:0007669"/>
    <property type="project" value="UniProtKB-KW"/>
</dbReference>
<dbReference type="EC" id="5.6.2.3" evidence="1"/>
<dbReference type="AlphaFoldDB" id="A0A816M3P9"/>
<dbReference type="GO" id="GO:0006310">
    <property type="term" value="P:DNA recombination"/>
    <property type="evidence" value="ECO:0007669"/>
    <property type="project" value="UniProtKB-KW"/>
</dbReference>
<dbReference type="Proteomes" id="UP001295469">
    <property type="component" value="Chromosome C07"/>
</dbReference>
<comment type="similarity">
    <text evidence="1">Belongs to the helicase family.</text>
</comment>
<protein>
    <recommendedName>
        <fullName evidence="1">ATP-dependent DNA helicase</fullName>
        <ecNumber evidence="1">5.6.2.3</ecNumber>
    </recommendedName>
</protein>